<dbReference type="Gene3D" id="3.40.50.1820">
    <property type="entry name" value="alpha/beta hydrolase"/>
    <property type="match status" value="2"/>
</dbReference>
<dbReference type="Pfam" id="PF12146">
    <property type="entry name" value="Hydrolase_4"/>
    <property type="match status" value="1"/>
</dbReference>
<dbReference type="InterPro" id="IPR022742">
    <property type="entry name" value="Hydrolase_4"/>
</dbReference>
<dbReference type="RefSeq" id="WP_090724448.1">
    <property type="nucleotide sequence ID" value="NZ_FOOU01000002.1"/>
</dbReference>
<dbReference type="Proteomes" id="UP000198623">
    <property type="component" value="Unassembled WGS sequence"/>
</dbReference>
<dbReference type="STRING" id="1045558.SAMN05216175_10286"/>
<dbReference type="SUPFAM" id="SSF53474">
    <property type="entry name" value="alpha/beta-Hydrolases"/>
    <property type="match status" value="2"/>
</dbReference>
<dbReference type="GO" id="GO:0052689">
    <property type="term" value="F:carboxylic ester hydrolase activity"/>
    <property type="evidence" value="ECO:0007669"/>
    <property type="project" value="TreeGrafter"/>
</dbReference>
<reference evidence="3" key="1">
    <citation type="submission" date="2016-10" db="EMBL/GenBank/DDBJ databases">
        <authorList>
            <person name="Varghese N."/>
            <person name="Submissions S."/>
        </authorList>
    </citation>
    <scope>NUCLEOTIDE SEQUENCE [LARGE SCALE GENOMIC DNA]</scope>
    <source>
        <strain evidence="3">CGMCC 1.10971</strain>
    </source>
</reference>
<dbReference type="InterPro" id="IPR017532">
    <property type="entry name" value="Hydrolase-2_PEP"/>
</dbReference>
<dbReference type="PANTHER" id="PTHR43265">
    <property type="entry name" value="ESTERASE ESTD"/>
    <property type="match status" value="1"/>
</dbReference>
<sequence>MMPQFVSGPAGQLFITLYSSKNTGLSDEWVIHLPAFAEEMNKSRKIVRDQAVALADKGATVIVPDLFGTGDSEGDFGQADWDIWKQDVRFLIQWAVHQGARLVTLWGLRAGALLALDLYQDSALSIHRLLLWQPFHSGEQLMTQFLRLRMAAGILSGEPQTVTQLRERLYGGETIEVAGYDVSPALVKQLDQINLKQFTFPSNANIDWFEVVNKVDKPLLPVSRKLIEELLAQGLDVRATTIEGEPFWATQELVRAPLLIERTTNAIAEVNSRLSSQLVSPSCNKDHPEQTFLFDCKGDLLSGILHPGGSDVKTGVLIVVGGPQYRVGSHRQFVHLSRALAAQGLPVMRFDYRGMGDSSGELLGFEHIQADIRSAIDAFINKQPEIHHVVIWGLCDAATAAGFYAEQDERVAGLVLLNPWVRSEEGEAKAYLKHYYLQRLISKQFWQKVVSGDLNVGDSIASLVDKVQQVAGKVESQSVNQPVSESENQTSMLANAAAGITPSSVNLAEKLQASLKAYQGPVLLIISGKDLTAAEFDDAVNASRPFRKLLSQKRFSRVDLKSADHTFSRREWRDEVAVWTVNWVQKL</sequence>
<name>A0A1I2MVA7_9GAMM</name>
<accession>A0A1I2MVA7</accession>
<dbReference type="InterPro" id="IPR053145">
    <property type="entry name" value="AB_hydrolase_Est10"/>
</dbReference>
<dbReference type="EMBL" id="FOOU01000002">
    <property type="protein sequence ID" value="SFF94840.1"/>
    <property type="molecule type" value="Genomic_DNA"/>
</dbReference>
<dbReference type="OrthoDB" id="249225at2"/>
<dbReference type="NCBIfam" id="TIGR03100">
    <property type="entry name" value="hydr1_PEP"/>
    <property type="match status" value="1"/>
</dbReference>
<dbReference type="AlphaFoldDB" id="A0A1I2MVA7"/>
<evidence type="ECO:0000259" key="1">
    <source>
        <dbReference type="Pfam" id="PF12146"/>
    </source>
</evidence>
<evidence type="ECO:0000313" key="3">
    <source>
        <dbReference type="Proteomes" id="UP000198623"/>
    </source>
</evidence>
<dbReference type="PANTHER" id="PTHR43265:SF1">
    <property type="entry name" value="ESTERASE ESTD"/>
    <property type="match status" value="1"/>
</dbReference>
<dbReference type="InterPro" id="IPR017531">
    <property type="entry name" value="Hydrolase-1_PEP"/>
</dbReference>
<keyword evidence="3" id="KW-1185">Reference proteome</keyword>
<keyword evidence="2" id="KW-0378">Hydrolase</keyword>
<organism evidence="2 3">
    <name type="scientific">Neptunomonas qingdaonensis</name>
    <dbReference type="NCBI Taxonomy" id="1045558"/>
    <lineage>
        <taxon>Bacteria</taxon>
        <taxon>Pseudomonadati</taxon>
        <taxon>Pseudomonadota</taxon>
        <taxon>Gammaproteobacteria</taxon>
        <taxon>Oceanospirillales</taxon>
        <taxon>Oceanospirillaceae</taxon>
        <taxon>Neptunomonas</taxon>
    </lineage>
</organism>
<dbReference type="NCBIfam" id="TIGR03101">
    <property type="entry name" value="hydr2_PEP"/>
    <property type="match status" value="1"/>
</dbReference>
<protein>
    <submittedName>
        <fullName evidence="2">Exosortase A system-associated hydrolase 1/exosortase A system-associated hydrolase 2</fullName>
    </submittedName>
</protein>
<proteinExistence type="predicted"/>
<gene>
    <name evidence="2" type="ORF">SAMN05216175_10286</name>
</gene>
<feature type="domain" description="Serine aminopeptidase S33" evidence="1">
    <location>
        <begin position="331"/>
        <end position="531"/>
    </location>
</feature>
<dbReference type="InterPro" id="IPR029058">
    <property type="entry name" value="AB_hydrolase_fold"/>
</dbReference>
<evidence type="ECO:0000313" key="2">
    <source>
        <dbReference type="EMBL" id="SFF94840.1"/>
    </source>
</evidence>